<dbReference type="PROSITE" id="PS50109">
    <property type="entry name" value="HIS_KIN"/>
    <property type="match status" value="1"/>
</dbReference>
<evidence type="ECO:0000256" key="2">
    <source>
        <dbReference type="ARBA" id="ARBA00012438"/>
    </source>
</evidence>
<evidence type="ECO:0000256" key="7">
    <source>
        <dbReference type="ARBA" id="ARBA00022989"/>
    </source>
</evidence>
<dbReference type="InterPro" id="IPR003661">
    <property type="entry name" value="HisK_dim/P_dom"/>
</dbReference>
<keyword evidence="6 10" id="KW-0418">Kinase</keyword>
<dbReference type="SUPFAM" id="SSF55874">
    <property type="entry name" value="ATPase domain of HSP90 chaperone/DNA topoisomerase II/histidine kinase"/>
    <property type="match status" value="1"/>
</dbReference>
<protein>
    <recommendedName>
        <fullName evidence="2">histidine kinase</fullName>
        <ecNumber evidence="2">2.7.13.3</ecNumber>
    </recommendedName>
</protein>
<dbReference type="GO" id="GO:0000155">
    <property type="term" value="F:phosphorelay sensor kinase activity"/>
    <property type="evidence" value="ECO:0007669"/>
    <property type="project" value="InterPro"/>
</dbReference>
<evidence type="ECO:0000256" key="5">
    <source>
        <dbReference type="ARBA" id="ARBA00022692"/>
    </source>
</evidence>
<keyword evidence="11" id="KW-1185">Reference proteome</keyword>
<dbReference type="AlphaFoldDB" id="A0A4R6R6L8"/>
<dbReference type="Pfam" id="PF02518">
    <property type="entry name" value="HATPase_c"/>
    <property type="match status" value="1"/>
</dbReference>
<comment type="catalytic activity">
    <reaction evidence="1">
        <text>ATP + protein L-histidine = ADP + protein N-phospho-L-histidine.</text>
        <dbReference type="EC" id="2.7.13.3"/>
    </reaction>
</comment>
<dbReference type="InterPro" id="IPR003594">
    <property type="entry name" value="HATPase_dom"/>
</dbReference>
<keyword evidence="4" id="KW-0808">Transferase</keyword>
<keyword evidence="3" id="KW-0597">Phosphoprotein</keyword>
<dbReference type="EC" id="2.7.13.3" evidence="2"/>
<evidence type="ECO:0000313" key="10">
    <source>
        <dbReference type="EMBL" id="TDP81590.1"/>
    </source>
</evidence>
<evidence type="ECO:0000256" key="1">
    <source>
        <dbReference type="ARBA" id="ARBA00000085"/>
    </source>
</evidence>
<dbReference type="InterPro" id="IPR005467">
    <property type="entry name" value="His_kinase_dom"/>
</dbReference>
<dbReference type="InterPro" id="IPR036890">
    <property type="entry name" value="HATPase_C_sf"/>
</dbReference>
<dbReference type="Gene3D" id="3.30.565.10">
    <property type="entry name" value="Histidine kinase-like ATPase, C-terminal domain"/>
    <property type="match status" value="1"/>
</dbReference>
<keyword evidence="7 8" id="KW-1133">Transmembrane helix</keyword>
<keyword evidence="8" id="KW-0472">Membrane</keyword>
<dbReference type="CDD" id="cd00075">
    <property type="entry name" value="HATPase"/>
    <property type="match status" value="1"/>
</dbReference>
<evidence type="ECO:0000259" key="9">
    <source>
        <dbReference type="PROSITE" id="PS50109"/>
    </source>
</evidence>
<keyword evidence="5 8" id="KW-0812">Transmembrane</keyword>
<dbReference type="InterPro" id="IPR036097">
    <property type="entry name" value="HisK_dim/P_sf"/>
</dbReference>
<dbReference type="PANTHER" id="PTHR45436:SF5">
    <property type="entry name" value="SENSOR HISTIDINE KINASE TRCS"/>
    <property type="match status" value="1"/>
</dbReference>
<accession>A0A4R6R6L8</accession>
<dbReference type="PANTHER" id="PTHR45436">
    <property type="entry name" value="SENSOR HISTIDINE KINASE YKOH"/>
    <property type="match status" value="1"/>
</dbReference>
<dbReference type="Pfam" id="PF00512">
    <property type="entry name" value="HisKA"/>
    <property type="match status" value="1"/>
</dbReference>
<feature type="transmembrane region" description="Helical" evidence="8">
    <location>
        <begin position="152"/>
        <end position="174"/>
    </location>
</feature>
<comment type="caution">
    <text evidence="10">The sequence shown here is derived from an EMBL/GenBank/DDBJ whole genome shotgun (WGS) entry which is preliminary data.</text>
</comment>
<evidence type="ECO:0000256" key="3">
    <source>
        <dbReference type="ARBA" id="ARBA00022553"/>
    </source>
</evidence>
<sequence length="442" mass="47859">MSAMSARALPSIRQRLSRVLGGIAIVWGLGMTAGVGLLTHEVLDDLLDGALRESAEILYGLVAVADRDSNPPAEGMLPAPPHQENLVWQLVDTQGRVVLRSHKAPESRLTERQTEGFTDEALGLWHVFTLPMRNGHSVLHVAQREDTRRATMWLAMGSSVGLTLLLGLCAAWWLNRGLRRELQPLLDLSSEVAQLEPLHPHTQGLATTRTELQPLVDAIEGLTQRLAQRVAHERALAAHAAHALRTPLAGMDAQLAVALKEAPPQLQPRLTQTREAAARLRRVVTALITLFRTGGELQWQDTSVSALLQRLPLQDAVVEASGTDILPCDPDLLSAALSNLLDNSVRHGARRIHVHASLDDAQVRLTLRDNGSGISAEQRERLQQALDAQGPQEGLGLGLTLADMVARTHGGRLQLLAPELSDPAVPGAAIALHWPVHTPDEA</sequence>
<evidence type="ECO:0000256" key="4">
    <source>
        <dbReference type="ARBA" id="ARBA00022679"/>
    </source>
</evidence>
<evidence type="ECO:0000256" key="6">
    <source>
        <dbReference type="ARBA" id="ARBA00022777"/>
    </source>
</evidence>
<dbReference type="SMART" id="SM00388">
    <property type="entry name" value="HisKA"/>
    <property type="match status" value="1"/>
</dbReference>
<gene>
    <name evidence="10" type="ORF">EV672_10720</name>
</gene>
<evidence type="ECO:0000313" key="11">
    <source>
        <dbReference type="Proteomes" id="UP000294593"/>
    </source>
</evidence>
<dbReference type="Gene3D" id="1.10.287.130">
    <property type="match status" value="1"/>
</dbReference>
<proteinExistence type="predicted"/>
<dbReference type="Proteomes" id="UP000294593">
    <property type="component" value="Unassembled WGS sequence"/>
</dbReference>
<dbReference type="SMART" id="SM00387">
    <property type="entry name" value="HATPase_c"/>
    <property type="match status" value="1"/>
</dbReference>
<name>A0A4R6R6L8_9BURK</name>
<dbReference type="SUPFAM" id="SSF47384">
    <property type="entry name" value="Homodimeric domain of signal transducing histidine kinase"/>
    <property type="match status" value="1"/>
</dbReference>
<dbReference type="InterPro" id="IPR050428">
    <property type="entry name" value="TCS_sensor_his_kinase"/>
</dbReference>
<evidence type="ECO:0000256" key="8">
    <source>
        <dbReference type="SAM" id="Phobius"/>
    </source>
</evidence>
<organism evidence="10 11">
    <name type="scientific">Aquabacterium commune</name>
    <dbReference type="NCBI Taxonomy" id="70586"/>
    <lineage>
        <taxon>Bacteria</taxon>
        <taxon>Pseudomonadati</taxon>
        <taxon>Pseudomonadota</taxon>
        <taxon>Betaproteobacteria</taxon>
        <taxon>Burkholderiales</taxon>
        <taxon>Aquabacterium</taxon>
    </lineage>
</organism>
<reference evidence="10 11" key="1">
    <citation type="submission" date="2019-03" db="EMBL/GenBank/DDBJ databases">
        <title>Genomic Encyclopedia of Type Strains, Phase IV (KMG-IV): sequencing the most valuable type-strain genomes for metagenomic binning, comparative biology and taxonomic classification.</title>
        <authorList>
            <person name="Goeker M."/>
        </authorList>
    </citation>
    <scope>NUCLEOTIDE SEQUENCE [LARGE SCALE GENOMIC DNA]</scope>
    <source>
        <strain evidence="10 11">DSM 11901</strain>
    </source>
</reference>
<dbReference type="EMBL" id="SNXW01000007">
    <property type="protein sequence ID" value="TDP81590.1"/>
    <property type="molecule type" value="Genomic_DNA"/>
</dbReference>
<feature type="domain" description="Histidine kinase" evidence="9">
    <location>
        <begin position="239"/>
        <end position="438"/>
    </location>
</feature>
<feature type="transmembrane region" description="Helical" evidence="8">
    <location>
        <begin position="20"/>
        <end position="39"/>
    </location>
</feature>